<dbReference type="AlphaFoldDB" id="A0ABD1IWC8"/>
<feature type="compositionally biased region" description="Polar residues" evidence="1">
    <location>
        <begin position="170"/>
        <end position="185"/>
    </location>
</feature>
<dbReference type="Proteomes" id="UP001591681">
    <property type="component" value="Unassembled WGS sequence"/>
</dbReference>
<feature type="compositionally biased region" description="Low complexity" evidence="1">
    <location>
        <begin position="221"/>
        <end position="253"/>
    </location>
</feature>
<dbReference type="EMBL" id="JBHFQA010000024">
    <property type="protein sequence ID" value="KAL2077883.1"/>
    <property type="molecule type" value="Genomic_DNA"/>
</dbReference>
<name>A0ABD1IWC8_9TELE</name>
<dbReference type="Gene3D" id="2.60.40.10">
    <property type="entry name" value="Immunoglobulins"/>
    <property type="match status" value="1"/>
</dbReference>
<evidence type="ECO:0000256" key="1">
    <source>
        <dbReference type="SAM" id="MobiDB-lite"/>
    </source>
</evidence>
<organism evidence="2 3">
    <name type="scientific">Coilia grayii</name>
    <name type="common">Gray's grenadier anchovy</name>
    <dbReference type="NCBI Taxonomy" id="363190"/>
    <lineage>
        <taxon>Eukaryota</taxon>
        <taxon>Metazoa</taxon>
        <taxon>Chordata</taxon>
        <taxon>Craniata</taxon>
        <taxon>Vertebrata</taxon>
        <taxon>Euteleostomi</taxon>
        <taxon>Actinopterygii</taxon>
        <taxon>Neopterygii</taxon>
        <taxon>Teleostei</taxon>
        <taxon>Clupei</taxon>
        <taxon>Clupeiformes</taxon>
        <taxon>Clupeoidei</taxon>
        <taxon>Engraulidae</taxon>
        <taxon>Coilinae</taxon>
        <taxon>Coilia</taxon>
    </lineage>
</organism>
<dbReference type="InterPro" id="IPR013783">
    <property type="entry name" value="Ig-like_fold"/>
</dbReference>
<feature type="compositionally biased region" description="Polar residues" evidence="1">
    <location>
        <begin position="208"/>
        <end position="220"/>
    </location>
</feature>
<dbReference type="SUPFAM" id="SSF48726">
    <property type="entry name" value="Immunoglobulin"/>
    <property type="match status" value="1"/>
</dbReference>
<sequence>MKSPPPYLMSGMVYRNISLIYCLCFIVEELCTLVITEALPEDSGIFKCIAGNQYGTVSCSCFMEVLTDSERVLADEEAFSLPAEAELNFPFLLQDAAGTPSPKRQQCLNEMGLTMSLQSEDEDLDLTCRATTEQKKCTVEKVSPKLACTPSSPPSVEIKNSVAKPFTPPYNRNTVDTSSNNSVTNLPTLLTSISPSAFNYERPRHFIQSQSNLKSPENVQSNKNTKTSPTSTSSWTIPSKSTPSSSQTVSPTKYSSDTMISRPSSIQLGDKASVKDFLCSALPHQTSSQIPNISQASRQNSLSLRCSPVSLDPALKPPAPTCQRAYNIPVSTVEITPGPSTTSSSSPKTMTLPQQKSFISLPVGYNQGSHNVFPKPILKKTTSRPISHSTDEEIQGSKDALIQDLERKLRSKDGHRRSSQTPKI</sequence>
<evidence type="ECO:0000313" key="3">
    <source>
        <dbReference type="Proteomes" id="UP001591681"/>
    </source>
</evidence>
<feature type="region of interest" description="Disordered" evidence="1">
    <location>
        <begin position="405"/>
        <end position="424"/>
    </location>
</feature>
<feature type="region of interest" description="Disordered" evidence="1">
    <location>
        <begin position="373"/>
        <end position="400"/>
    </location>
</feature>
<proteinExistence type="predicted"/>
<reference evidence="2 3" key="1">
    <citation type="submission" date="2024-09" db="EMBL/GenBank/DDBJ databases">
        <title>A chromosome-level genome assembly of Gray's grenadier anchovy, Coilia grayii.</title>
        <authorList>
            <person name="Fu Z."/>
        </authorList>
    </citation>
    <scope>NUCLEOTIDE SEQUENCE [LARGE SCALE GENOMIC DNA]</scope>
    <source>
        <strain evidence="2">G4</strain>
        <tissue evidence="2">Muscle</tissue>
    </source>
</reference>
<keyword evidence="3" id="KW-1185">Reference proteome</keyword>
<gene>
    <name evidence="2" type="ORF">ACEWY4_027387</name>
</gene>
<feature type="region of interest" description="Disordered" evidence="1">
    <location>
        <begin position="148"/>
        <end position="185"/>
    </location>
</feature>
<dbReference type="InterPro" id="IPR036179">
    <property type="entry name" value="Ig-like_dom_sf"/>
</dbReference>
<evidence type="ECO:0000313" key="2">
    <source>
        <dbReference type="EMBL" id="KAL2077883.1"/>
    </source>
</evidence>
<accession>A0ABD1IWC8</accession>
<feature type="region of interest" description="Disordered" evidence="1">
    <location>
        <begin position="208"/>
        <end position="262"/>
    </location>
</feature>
<comment type="caution">
    <text evidence="2">The sequence shown here is derived from an EMBL/GenBank/DDBJ whole genome shotgun (WGS) entry which is preliminary data.</text>
</comment>
<protein>
    <submittedName>
        <fullName evidence="2">Uncharacterized protein</fullName>
    </submittedName>
</protein>